<evidence type="ECO:0000313" key="11">
    <source>
        <dbReference type="Proteomes" id="UP000015105"/>
    </source>
</evidence>
<evidence type="ECO:0000256" key="9">
    <source>
        <dbReference type="RuleBase" id="RU363078"/>
    </source>
</evidence>
<reference evidence="10" key="3">
    <citation type="journal article" date="2017" name="Nature">
        <title>Genome sequence of the progenitor of the wheat D genome Aegilops tauschii.</title>
        <authorList>
            <person name="Luo M.C."/>
            <person name="Gu Y.Q."/>
            <person name="Puiu D."/>
            <person name="Wang H."/>
            <person name="Twardziok S.O."/>
            <person name="Deal K.R."/>
            <person name="Huo N."/>
            <person name="Zhu T."/>
            <person name="Wang L."/>
            <person name="Wang Y."/>
            <person name="McGuire P.E."/>
            <person name="Liu S."/>
            <person name="Long H."/>
            <person name="Ramasamy R.K."/>
            <person name="Rodriguez J.C."/>
            <person name="Van S.L."/>
            <person name="Yuan L."/>
            <person name="Wang Z."/>
            <person name="Xia Z."/>
            <person name="Xiao L."/>
            <person name="Anderson O.D."/>
            <person name="Ouyang S."/>
            <person name="Liang Y."/>
            <person name="Zimin A.V."/>
            <person name="Pertea G."/>
            <person name="Qi P."/>
            <person name="Bennetzen J.L."/>
            <person name="Dai X."/>
            <person name="Dawson M.W."/>
            <person name="Muller H.G."/>
            <person name="Kugler K."/>
            <person name="Rivarola-Duarte L."/>
            <person name="Spannagl M."/>
            <person name="Mayer K.F.X."/>
            <person name="Lu F.H."/>
            <person name="Bevan M.W."/>
            <person name="Leroy P."/>
            <person name="Li P."/>
            <person name="You F.M."/>
            <person name="Sun Q."/>
            <person name="Liu Z."/>
            <person name="Lyons E."/>
            <person name="Wicker T."/>
            <person name="Salzberg S.L."/>
            <person name="Devos K.M."/>
            <person name="Dvorak J."/>
        </authorList>
    </citation>
    <scope>NUCLEOTIDE SEQUENCE [LARGE SCALE GENOMIC DNA]</scope>
    <source>
        <strain evidence="10">cv. AL8/78</strain>
    </source>
</reference>
<evidence type="ECO:0000256" key="1">
    <source>
        <dbReference type="ARBA" id="ARBA00004141"/>
    </source>
</evidence>
<feature type="transmembrane region" description="Helical" evidence="9">
    <location>
        <begin position="105"/>
        <end position="125"/>
    </location>
</feature>
<dbReference type="EnsemblPlants" id="AET3Gv20911300.13">
    <property type="protein sequence ID" value="AET3Gv20911300.13"/>
    <property type="gene ID" value="AET3Gv20911300"/>
</dbReference>
<dbReference type="PANTHER" id="PTHR12570">
    <property type="match status" value="1"/>
</dbReference>
<evidence type="ECO:0000256" key="8">
    <source>
        <dbReference type="ARBA" id="ARBA00025284"/>
    </source>
</evidence>
<evidence type="ECO:0000256" key="5">
    <source>
        <dbReference type="ARBA" id="ARBA00022753"/>
    </source>
</evidence>
<reference evidence="11" key="1">
    <citation type="journal article" date="2014" name="Science">
        <title>Ancient hybridizations among the ancestral genomes of bread wheat.</title>
        <authorList>
            <consortium name="International Wheat Genome Sequencing Consortium,"/>
            <person name="Marcussen T."/>
            <person name="Sandve S.R."/>
            <person name="Heier L."/>
            <person name="Spannagl M."/>
            <person name="Pfeifer M."/>
            <person name="Jakobsen K.S."/>
            <person name="Wulff B.B."/>
            <person name="Steuernagel B."/>
            <person name="Mayer K.F."/>
            <person name="Olsen O.A."/>
        </authorList>
    </citation>
    <scope>NUCLEOTIDE SEQUENCE [LARGE SCALE GENOMIC DNA]</scope>
    <source>
        <strain evidence="11">cv. AL8/78</strain>
    </source>
</reference>
<reference evidence="11" key="2">
    <citation type="journal article" date="2017" name="Nat. Plants">
        <title>The Aegilops tauschii genome reveals multiple impacts of transposons.</title>
        <authorList>
            <person name="Zhao G."/>
            <person name="Zou C."/>
            <person name="Li K."/>
            <person name="Wang K."/>
            <person name="Li T."/>
            <person name="Gao L."/>
            <person name="Zhang X."/>
            <person name="Wang H."/>
            <person name="Yang Z."/>
            <person name="Liu X."/>
            <person name="Jiang W."/>
            <person name="Mao L."/>
            <person name="Kong X."/>
            <person name="Jiao Y."/>
            <person name="Jia J."/>
        </authorList>
    </citation>
    <scope>NUCLEOTIDE SEQUENCE [LARGE SCALE GENOMIC DNA]</scope>
    <source>
        <strain evidence="11">cv. AL8/78</strain>
    </source>
</reference>
<feature type="transmembrane region" description="Helical" evidence="9">
    <location>
        <begin position="208"/>
        <end position="229"/>
    </location>
</feature>
<comment type="function">
    <text evidence="8 9">Acts as a Mg(2+) transporter. Can also transport other divalent cations such as Fe(2+), Sr(2+), Ba(2+), Mn(2+) and Co(2+) but to a much less extent than Mg(2+).</text>
</comment>
<reference evidence="10" key="5">
    <citation type="journal article" date="2021" name="G3 (Bethesda)">
        <title>Aegilops tauschii genome assembly Aet v5.0 features greater sequence contiguity and improved annotation.</title>
        <authorList>
            <person name="Wang L."/>
            <person name="Zhu T."/>
            <person name="Rodriguez J.C."/>
            <person name="Deal K.R."/>
            <person name="Dubcovsky J."/>
            <person name="McGuire P.E."/>
            <person name="Lux T."/>
            <person name="Spannagl M."/>
            <person name="Mayer K.F.X."/>
            <person name="Baldrich P."/>
            <person name="Meyers B.C."/>
            <person name="Huo N."/>
            <person name="Gu Y.Q."/>
            <person name="Zhou H."/>
            <person name="Devos K.M."/>
            <person name="Bennetzen J.L."/>
            <person name="Unver T."/>
            <person name="Budak H."/>
            <person name="Gulick P.J."/>
            <person name="Galiba G."/>
            <person name="Kalapos B."/>
            <person name="Nelson D.R."/>
            <person name="Li P."/>
            <person name="You F.M."/>
            <person name="Luo M.C."/>
            <person name="Dvorak J."/>
        </authorList>
    </citation>
    <scope>NUCLEOTIDE SEQUENCE [LARGE SCALE GENOMIC DNA]</scope>
    <source>
        <strain evidence="10">cv. AL8/78</strain>
    </source>
</reference>
<feature type="transmembrane region" description="Helical" evidence="9">
    <location>
        <begin position="68"/>
        <end position="93"/>
    </location>
</feature>
<keyword evidence="9" id="KW-1003">Cell membrane</keyword>
<dbReference type="GO" id="GO:0005886">
    <property type="term" value="C:plasma membrane"/>
    <property type="evidence" value="ECO:0007669"/>
    <property type="project" value="UniProtKB-SubCell"/>
</dbReference>
<feature type="transmembrane region" description="Helical" evidence="9">
    <location>
        <begin position="31"/>
        <end position="48"/>
    </location>
</feature>
<name>A0A453G833_AEGTS</name>
<dbReference type="Proteomes" id="UP000015105">
    <property type="component" value="Chromosome 3D"/>
</dbReference>
<feature type="transmembrane region" description="Helical" evidence="9">
    <location>
        <begin position="273"/>
        <end position="290"/>
    </location>
</feature>
<proteinExistence type="inferred from homology"/>
<dbReference type="SUPFAM" id="SSF103481">
    <property type="entry name" value="Multidrug resistance efflux transporter EmrE"/>
    <property type="match status" value="1"/>
</dbReference>
<keyword evidence="6 9" id="KW-1133">Transmembrane helix</keyword>
<protein>
    <recommendedName>
        <fullName evidence="9">Probable magnesium transporter</fullName>
    </recommendedName>
</protein>
<dbReference type="AlphaFoldDB" id="A0A453G833"/>
<dbReference type="GO" id="GO:0005769">
    <property type="term" value="C:early endosome"/>
    <property type="evidence" value="ECO:0007669"/>
    <property type="project" value="UniProtKB-SubCell"/>
</dbReference>
<keyword evidence="9" id="KW-0813">Transport</keyword>
<keyword evidence="4 9" id="KW-0812">Transmembrane</keyword>
<feature type="transmembrane region" description="Helical" evidence="9">
    <location>
        <begin position="145"/>
        <end position="165"/>
    </location>
</feature>
<dbReference type="GO" id="GO:0015095">
    <property type="term" value="F:magnesium ion transmembrane transporter activity"/>
    <property type="evidence" value="ECO:0007669"/>
    <property type="project" value="UniProtKB-UniRule"/>
</dbReference>
<dbReference type="Pfam" id="PF05653">
    <property type="entry name" value="Mg_trans_NIPA"/>
    <property type="match status" value="1"/>
</dbReference>
<keyword evidence="9" id="KW-0460">Magnesium</keyword>
<keyword evidence="7 9" id="KW-0472">Membrane</keyword>
<accession>A0A453G833</accession>
<evidence type="ECO:0000256" key="4">
    <source>
        <dbReference type="ARBA" id="ARBA00022692"/>
    </source>
</evidence>
<feature type="transmembrane region" description="Helical" evidence="9">
    <location>
        <begin position="241"/>
        <end position="261"/>
    </location>
</feature>
<reference evidence="10" key="4">
    <citation type="submission" date="2019-03" db="UniProtKB">
        <authorList>
            <consortium name="EnsemblPlants"/>
        </authorList>
    </citation>
    <scope>IDENTIFICATION</scope>
</reference>
<comment type="similarity">
    <text evidence="2 9">Belongs to the NIPA (TC 2.A.7) family.</text>
</comment>
<comment type="subcellular location">
    <subcellularLocation>
        <location evidence="9">Cell membrane</location>
        <topology evidence="9">Multi-pass membrane protein</topology>
    </subcellularLocation>
    <subcellularLocation>
        <location evidence="9">Early endosome</location>
    </subcellularLocation>
    <subcellularLocation>
        <location evidence="1">Membrane</location>
        <topology evidence="1">Multi-pass membrane protein</topology>
    </subcellularLocation>
</comment>
<comment type="subunit">
    <text evidence="3 9">Homodimer.</text>
</comment>
<feature type="transmembrane region" description="Helical" evidence="9">
    <location>
        <begin position="172"/>
        <end position="196"/>
    </location>
</feature>
<evidence type="ECO:0000313" key="10">
    <source>
        <dbReference type="EnsemblPlants" id="AET3Gv20911300.13"/>
    </source>
</evidence>
<keyword evidence="9" id="KW-0406">Ion transport</keyword>
<evidence type="ECO:0000256" key="7">
    <source>
        <dbReference type="ARBA" id="ARBA00023136"/>
    </source>
</evidence>
<dbReference type="InterPro" id="IPR037185">
    <property type="entry name" value="EmrE-like"/>
</dbReference>
<dbReference type="Gramene" id="AET3Gv20911300.13">
    <property type="protein sequence ID" value="AET3Gv20911300.13"/>
    <property type="gene ID" value="AET3Gv20911300"/>
</dbReference>
<dbReference type="PANTHER" id="PTHR12570:SF91">
    <property type="entry name" value="MAGNESIUM TRANSPORTER-RELATED"/>
    <property type="match status" value="1"/>
</dbReference>
<organism evidence="10 11">
    <name type="scientific">Aegilops tauschii subsp. strangulata</name>
    <name type="common">Goatgrass</name>
    <dbReference type="NCBI Taxonomy" id="200361"/>
    <lineage>
        <taxon>Eukaryota</taxon>
        <taxon>Viridiplantae</taxon>
        <taxon>Streptophyta</taxon>
        <taxon>Embryophyta</taxon>
        <taxon>Tracheophyta</taxon>
        <taxon>Spermatophyta</taxon>
        <taxon>Magnoliopsida</taxon>
        <taxon>Liliopsida</taxon>
        <taxon>Poales</taxon>
        <taxon>Poaceae</taxon>
        <taxon>BOP clade</taxon>
        <taxon>Pooideae</taxon>
        <taxon>Triticodae</taxon>
        <taxon>Triticeae</taxon>
        <taxon>Triticinae</taxon>
        <taxon>Aegilops</taxon>
    </lineage>
</organism>
<dbReference type="InterPro" id="IPR008521">
    <property type="entry name" value="Mg_trans_NIPA"/>
</dbReference>
<keyword evidence="5 9" id="KW-0967">Endosome</keyword>
<keyword evidence="11" id="KW-1185">Reference proteome</keyword>
<sequence>MVLKILVLKLFSSGELDDSIISRKQFVLADWLRTNLLFMAGVGGYSYLYEPLWWAGMITMIVGEVANFAAYAFAPAILVTPLGALSIIISAVLADIMLKEKLHIFGILGCVLCVVGSTTIVLHAPQEREIESVAEVWDLATEPAFIFYAIIVLAATFVLIFRYIPQYGQTHIMVYIGVCSLVGSLSVMSVKALGIALKLTFSGINQLIYPQTWLFAIIVVACILTQMNYLNKALDTFNTAVVSPIYYTMFTSLTILASVIMFKDWDRQNPTQIVTEMCGFVTILSGTFLLHKTKDMVDGMVPLLPSGLPPTLPIRIPKHGDENGYASEGIPLRSAAEVCRLY</sequence>
<evidence type="ECO:0000256" key="6">
    <source>
        <dbReference type="ARBA" id="ARBA00022989"/>
    </source>
</evidence>
<evidence type="ECO:0000256" key="3">
    <source>
        <dbReference type="ARBA" id="ARBA00011738"/>
    </source>
</evidence>
<evidence type="ECO:0000256" key="2">
    <source>
        <dbReference type="ARBA" id="ARBA00007001"/>
    </source>
</evidence>